<dbReference type="STRING" id="287098.SAMN05421665_0539"/>
<evidence type="ECO:0000256" key="1">
    <source>
        <dbReference type="ARBA" id="ARBA00022723"/>
    </source>
</evidence>
<reference evidence="4" key="1">
    <citation type="submission" date="2017-01" db="EMBL/GenBank/DDBJ databases">
        <authorList>
            <person name="Varghese N."/>
            <person name="Submissions S."/>
        </authorList>
    </citation>
    <scope>NUCLEOTIDE SEQUENCE [LARGE SCALE GENOMIC DNA]</scope>
    <source>
        <strain evidence="4">DSM 29591</strain>
    </source>
</reference>
<dbReference type="Gene3D" id="3.10.180.10">
    <property type="entry name" value="2,3-Dihydroxybiphenyl 1,2-Dioxygenase, domain 1"/>
    <property type="match status" value="1"/>
</dbReference>
<dbReference type="GO" id="GO:0051213">
    <property type="term" value="F:dioxygenase activity"/>
    <property type="evidence" value="ECO:0007669"/>
    <property type="project" value="UniProtKB-KW"/>
</dbReference>
<dbReference type="InterPro" id="IPR037523">
    <property type="entry name" value="VOC_core"/>
</dbReference>
<dbReference type="AlphaFoldDB" id="A0A1R3WH80"/>
<keyword evidence="4" id="KW-1185">Reference proteome</keyword>
<keyword evidence="1" id="KW-0479">Metal-binding</keyword>
<sequence length="129" mass="14255">MARLEHVNITVSDPKKTAAMLVDLFGWRIRWEGPTVQGAGYTLHVGTDESYVAVYTGPDPAKTVPKAHDAYQMRGGMNHLGVVVDDLDAVEAKVKAHGFTPHSHADYEPGRRFYFHDSDGIEIEVVSYA</sequence>
<dbReference type="GO" id="GO:0004493">
    <property type="term" value="F:methylmalonyl-CoA epimerase activity"/>
    <property type="evidence" value="ECO:0007669"/>
    <property type="project" value="TreeGrafter"/>
</dbReference>
<protein>
    <submittedName>
        <fullName evidence="3">Catechol 2,3-dioxygenase</fullName>
    </submittedName>
</protein>
<evidence type="ECO:0000259" key="2">
    <source>
        <dbReference type="PROSITE" id="PS51819"/>
    </source>
</evidence>
<feature type="domain" description="VOC" evidence="2">
    <location>
        <begin position="3"/>
        <end position="128"/>
    </location>
</feature>
<proteinExistence type="predicted"/>
<keyword evidence="3" id="KW-0560">Oxidoreductase</keyword>
<dbReference type="EMBL" id="FTPR01000001">
    <property type="protein sequence ID" value="SIT77297.1"/>
    <property type="molecule type" value="Genomic_DNA"/>
</dbReference>
<organism evidence="3 4">
    <name type="scientific">Yoonia rosea</name>
    <dbReference type="NCBI Taxonomy" id="287098"/>
    <lineage>
        <taxon>Bacteria</taxon>
        <taxon>Pseudomonadati</taxon>
        <taxon>Pseudomonadota</taxon>
        <taxon>Alphaproteobacteria</taxon>
        <taxon>Rhodobacterales</taxon>
        <taxon>Paracoccaceae</taxon>
        <taxon>Yoonia</taxon>
    </lineage>
</organism>
<dbReference type="PROSITE" id="PS51819">
    <property type="entry name" value="VOC"/>
    <property type="match status" value="1"/>
</dbReference>
<dbReference type="RefSeq" id="WP_076658257.1">
    <property type="nucleotide sequence ID" value="NZ_FTPR01000001.1"/>
</dbReference>
<gene>
    <name evidence="3" type="ORF">SAMN05421665_0539</name>
</gene>
<dbReference type="Pfam" id="PF00903">
    <property type="entry name" value="Glyoxalase"/>
    <property type="match status" value="1"/>
</dbReference>
<accession>A0A1R3WH80</accession>
<dbReference type="SUPFAM" id="SSF54593">
    <property type="entry name" value="Glyoxalase/Bleomycin resistance protein/Dihydroxybiphenyl dioxygenase"/>
    <property type="match status" value="1"/>
</dbReference>
<dbReference type="GO" id="GO:0046491">
    <property type="term" value="P:L-methylmalonyl-CoA metabolic process"/>
    <property type="evidence" value="ECO:0007669"/>
    <property type="project" value="TreeGrafter"/>
</dbReference>
<dbReference type="Proteomes" id="UP000186997">
    <property type="component" value="Unassembled WGS sequence"/>
</dbReference>
<dbReference type="InterPro" id="IPR004360">
    <property type="entry name" value="Glyas_Fos-R_dOase_dom"/>
</dbReference>
<dbReference type="InterPro" id="IPR029068">
    <property type="entry name" value="Glyas_Bleomycin-R_OHBP_Dase"/>
</dbReference>
<dbReference type="OrthoDB" id="7355345at2"/>
<keyword evidence="3" id="KW-0223">Dioxygenase</keyword>
<dbReference type="PANTHER" id="PTHR43048:SF3">
    <property type="entry name" value="METHYLMALONYL-COA EPIMERASE, MITOCHONDRIAL"/>
    <property type="match status" value="1"/>
</dbReference>
<dbReference type="PANTHER" id="PTHR43048">
    <property type="entry name" value="METHYLMALONYL-COA EPIMERASE"/>
    <property type="match status" value="1"/>
</dbReference>
<name>A0A1R3WH80_9RHOB</name>
<dbReference type="InterPro" id="IPR051785">
    <property type="entry name" value="MMCE/EMCE_epimerase"/>
</dbReference>
<evidence type="ECO:0000313" key="4">
    <source>
        <dbReference type="Proteomes" id="UP000186997"/>
    </source>
</evidence>
<dbReference type="CDD" id="cd06587">
    <property type="entry name" value="VOC"/>
    <property type="match status" value="1"/>
</dbReference>
<evidence type="ECO:0000313" key="3">
    <source>
        <dbReference type="EMBL" id="SIT77297.1"/>
    </source>
</evidence>
<dbReference type="GO" id="GO:0046872">
    <property type="term" value="F:metal ion binding"/>
    <property type="evidence" value="ECO:0007669"/>
    <property type="project" value="UniProtKB-KW"/>
</dbReference>